<keyword evidence="2" id="KW-0472">Membrane</keyword>
<proteinExistence type="predicted"/>
<evidence type="ECO:0000256" key="2">
    <source>
        <dbReference type="SAM" id="Phobius"/>
    </source>
</evidence>
<dbReference type="Pfam" id="PF04258">
    <property type="entry name" value="Peptidase_A22B"/>
    <property type="match status" value="1"/>
</dbReference>
<dbReference type="EMBL" id="JABWUV010000009">
    <property type="protein sequence ID" value="KAF6330062.1"/>
    <property type="molecule type" value="Genomic_DNA"/>
</dbReference>
<reference evidence="3 4" key="1">
    <citation type="journal article" date="2020" name="Nature">
        <title>Six reference-quality genomes reveal evolution of bat adaptations.</title>
        <authorList>
            <person name="Jebb D."/>
            <person name="Huang Z."/>
            <person name="Pippel M."/>
            <person name="Hughes G.M."/>
            <person name="Lavrichenko K."/>
            <person name="Devanna P."/>
            <person name="Winkler S."/>
            <person name="Jermiin L.S."/>
            <person name="Skirmuntt E.C."/>
            <person name="Katzourakis A."/>
            <person name="Burkitt-Gray L."/>
            <person name="Ray D.A."/>
            <person name="Sullivan K.A.M."/>
            <person name="Roscito J.G."/>
            <person name="Kirilenko B.M."/>
            <person name="Davalos L.M."/>
            <person name="Corthals A.P."/>
            <person name="Power M.L."/>
            <person name="Jones G."/>
            <person name="Ransome R.D."/>
            <person name="Dechmann D.K.N."/>
            <person name="Locatelli A.G."/>
            <person name="Puechmaille S.J."/>
            <person name="Fedrigo O."/>
            <person name="Jarvis E.D."/>
            <person name="Hiller M."/>
            <person name="Vernes S.C."/>
            <person name="Myers E.W."/>
            <person name="Teeling E.C."/>
        </authorList>
    </citation>
    <scope>NUCLEOTIDE SEQUENCE [LARGE SCALE GENOMIC DNA]</scope>
    <source>
        <strain evidence="3">MMyoMyo1</strain>
        <tissue evidence="3">Flight muscle</tissue>
    </source>
</reference>
<keyword evidence="4" id="KW-1185">Reference proteome</keyword>
<dbReference type="VEuPathDB" id="HostDB:GeneID_118662854"/>
<accession>A0A7J7VY36</accession>
<feature type="transmembrane region" description="Helical" evidence="2">
    <location>
        <begin position="21"/>
        <end position="45"/>
    </location>
</feature>
<protein>
    <submittedName>
        <fullName evidence="3">Histocompatibility minor 13</fullName>
    </submittedName>
</protein>
<dbReference type="InterPro" id="IPR007369">
    <property type="entry name" value="Peptidase_A22B_SPP"/>
</dbReference>
<gene>
    <name evidence="3" type="ORF">mMyoMyo1_006344</name>
</gene>
<dbReference type="AlphaFoldDB" id="A0A7J7VY36"/>
<evidence type="ECO:0000313" key="4">
    <source>
        <dbReference type="Proteomes" id="UP000527355"/>
    </source>
</evidence>
<keyword evidence="2" id="KW-0812">Transmembrane</keyword>
<name>A0A7J7VY36_MYOMY</name>
<feature type="region of interest" description="Disordered" evidence="1">
    <location>
        <begin position="56"/>
        <end position="86"/>
    </location>
</feature>
<evidence type="ECO:0000256" key="1">
    <source>
        <dbReference type="SAM" id="MobiDB-lite"/>
    </source>
</evidence>
<comment type="caution">
    <text evidence="3">The sequence shown here is derived from an EMBL/GenBank/DDBJ whole genome shotgun (WGS) entry which is preliminary data.</text>
</comment>
<sequence length="86" mass="9370">MPRKGFVALRRYPAQHCLTAYILLQPALLYLVPACIGFPVLVALAKGEVTEMFSYEESNPKDPAAVTESKEGAEASASEGLEKKEK</sequence>
<dbReference type="GO" id="GO:0042500">
    <property type="term" value="F:aspartic endopeptidase activity, intramembrane cleaving"/>
    <property type="evidence" value="ECO:0007669"/>
    <property type="project" value="InterPro"/>
</dbReference>
<organism evidence="3 4">
    <name type="scientific">Myotis myotis</name>
    <name type="common">Greater mouse-eared bat</name>
    <name type="synonym">Vespertilio myotis</name>
    <dbReference type="NCBI Taxonomy" id="51298"/>
    <lineage>
        <taxon>Eukaryota</taxon>
        <taxon>Metazoa</taxon>
        <taxon>Chordata</taxon>
        <taxon>Craniata</taxon>
        <taxon>Vertebrata</taxon>
        <taxon>Euteleostomi</taxon>
        <taxon>Mammalia</taxon>
        <taxon>Eutheria</taxon>
        <taxon>Laurasiatheria</taxon>
        <taxon>Chiroptera</taxon>
        <taxon>Yangochiroptera</taxon>
        <taxon>Vespertilionidae</taxon>
        <taxon>Myotis</taxon>
    </lineage>
</organism>
<dbReference type="Proteomes" id="UP000527355">
    <property type="component" value="Unassembled WGS sequence"/>
</dbReference>
<keyword evidence="2" id="KW-1133">Transmembrane helix</keyword>
<evidence type="ECO:0000313" key="3">
    <source>
        <dbReference type="EMBL" id="KAF6330062.1"/>
    </source>
</evidence>
<dbReference type="GO" id="GO:0016020">
    <property type="term" value="C:membrane"/>
    <property type="evidence" value="ECO:0007669"/>
    <property type="project" value="InterPro"/>
</dbReference>